<evidence type="ECO:0000313" key="2">
    <source>
        <dbReference type="EMBL" id="HIY97031.1"/>
    </source>
</evidence>
<gene>
    <name evidence="2" type="ORF">H9729_05020</name>
</gene>
<keyword evidence="1" id="KW-0472">Membrane</keyword>
<evidence type="ECO:0000313" key="3">
    <source>
        <dbReference type="Proteomes" id="UP000886750"/>
    </source>
</evidence>
<proteinExistence type="predicted"/>
<reference evidence="2" key="2">
    <citation type="submission" date="2021-04" db="EMBL/GenBank/DDBJ databases">
        <authorList>
            <person name="Gilroy R."/>
        </authorList>
    </citation>
    <scope>NUCLEOTIDE SEQUENCE</scope>
    <source>
        <strain evidence="2">1345</strain>
    </source>
</reference>
<dbReference type="Proteomes" id="UP000886750">
    <property type="component" value="Unassembled WGS sequence"/>
</dbReference>
<accession>A0A9D1ZX58</accession>
<feature type="transmembrane region" description="Helical" evidence="1">
    <location>
        <begin position="105"/>
        <end position="131"/>
    </location>
</feature>
<protein>
    <submittedName>
        <fullName evidence="2">Uncharacterized protein</fullName>
    </submittedName>
</protein>
<evidence type="ECO:0000256" key="1">
    <source>
        <dbReference type="SAM" id="Phobius"/>
    </source>
</evidence>
<keyword evidence="1" id="KW-1133">Transmembrane helix</keyword>
<keyword evidence="1" id="KW-0812">Transmembrane</keyword>
<dbReference type="AlphaFoldDB" id="A0A9D1ZX58"/>
<name>A0A9D1ZX58_9FIRM</name>
<dbReference type="EMBL" id="DXCQ01000041">
    <property type="protein sequence ID" value="HIY97031.1"/>
    <property type="molecule type" value="Genomic_DNA"/>
</dbReference>
<organism evidence="2 3">
    <name type="scientific">Candidatus Borkfalkia excrementigallinarum</name>
    <dbReference type="NCBI Taxonomy" id="2838506"/>
    <lineage>
        <taxon>Bacteria</taxon>
        <taxon>Bacillati</taxon>
        <taxon>Bacillota</taxon>
        <taxon>Clostridia</taxon>
        <taxon>Christensenellales</taxon>
        <taxon>Christensenellaceae</taxon>
        <taxon>Candidatus Borkfalkia</taxon>
    </lineage>
</organism>
<reference evidence="2" key="1">
    <citation type="journal article" date="2021" name="PeerJ">
        <title>Extensive microbial diversity within the chicken gut microbiome revealed by metagenomics and culture.</title>
        <authorList>
            <person name="Gilroy R."/>
            <person name="Ravi A."/>
            <person name="Getino M."/>
            <person name="Pursley I."/>
            <person name="Horton D.L."/>
            <person name="Alikhan N.F."/>
            <person name="Baker D."/>
            <person name="Gharbi K."/>
            <person name="Hall N."/>
            <person name="Watson M."/>
            <person name="Adriaenssens E.M."/>
            <person name="Foster-Nyarko E."/>
            <person name="Jarju S."/>
            <person name="Secka A."/>
            <person name="Antonio M."/>
            <person name="Oren A."/>
            <person name="Chaudhuri R.R."/>
            <person name="La Ragione R."/>
            <person name="Hildebrand F."/>
            <person name="Pallen M.J."/>
        </authorList>
    </citation>
    <scope>NUCLEOTIDE SEQUENCE</scope>
    <source>
        <strain evidence="2">1345</strain>
    </source>
</reference>
<sequence>MEANSLLTAEPIEKIQLKSNCRAVYDADGRLLCGIDKRGIFDLNGKQIAAYDRTETREEMSKGENIKYEILHYLGENTAFRAENGYLHKDGERLGRIAPRDKRTIVLIVALAFACLMFALSVLFTSMMGYAEETPPGDIYPTLTIRDNGGEWGAEGDIDIFGDSLLAPGSSGTYEFAIENPTQTRLRYTITLEVSRGEGLTPVPLEYDLKMNNAAIAGGAGQGTLTVEDLLFEPESSHLFTLGWEWPAEGNDGQDTQVGAEGGELTLTVTVTAQVAEG</sequence>
<comment type="caution">
    <text evidence="2">The sequence shown here is derived from an EMBL/GenBank/DDBJ whole genome shotgun (WGS) entry which is preliminary data.</text>
</comment>